<dbReference type="InterPro" id="IPR011973">
    <property type="entry name" value="PaaD"/>
</dbReference>
<dbReference type="InterPro" id="IPR003736">
    <property type="entry name" value="PAAI_dom"/>
</dbReference>
<dbReference type="SUPFAM" id="SSF54637">
    <property type="entry name" value="Thioesterase/thiol ester dehydrase-isomerase"/>
    <property type="match status" value="1"/>
</dbReference>
<comment type="caution">
    <text evidence="4">The sequence shown here is derived from an EMBL/GenBank/DDBJ whole genome shotgun (WGS) entry which is preliminary data.</text>
</comment>
<dbReference type="PANTHER" id="PTHR42856">
    <property type="entry name" value="ACYL-COENZYME A THIOESTERASE PAAI"/>
    <property type="match status" value="1"/>
</dbReference>
<dbReference type="CDD" id="cd03443">
    <property type="entry name" value="PaaI_thioesterase"/>
    <property type="match status" value="1"/>
</dbReference>
<evidence type="ECO:0000313" key="5">
    <source>
        <dbReference type="Proteomes" id="UP001589707"/>
    </source>
</evidence>
<organism evidence="4 5">
    <name type="scientific">Brevibacterium otitidis</name>
    <dbReference type="NCBI Taxonomy" id="53364"/>
    <lineage>
        <taxon>Bacteria</taxon>
        <taxon>Bacillati</taxon>
        <taxon>Actinomycetota</taxon>
        <taxon>Actinomycetes</taxon>
        <taxon>Micrococcales</taxon>
        <taxon>Brevibacteriaceae</taxon>
        <taxon>Brevibacterium</taxon>
    </lineage>
</organism>
<sequence>MTDTQPAAHLIGGQEHTGPEAMYANDLASRHLGITLDDHGDGHATCSMTVTETMVNGHGITHGGYIFLFADTTFAMACNEIGSVTVASGGDVTFLRPSRTGDTLTAHGKRVAATGRSGIYDVEVFRGEELIAVYRGRSRTLPAPPAPSPSPSASASSNPPADR</sequence>
<evidence type="ECO:0000313" key="4">
    <source>
        <dbReference type="EMBL" id="MFB9775307.1"/>
    </source>
</evidence>
<accession>A0ABV5X0N0</accession>
<dbReference type="InterPro" id="IPR029069">
    <property type="entry name" value="HotDog_dom_sf"/>
</dbReference>
<gene>
    <name evidence="4" type="primary">paaI</name>
    <name evidence="4" type="ORF">ACFFN1_02595</name>
</gene>
<dbReference type="NCBIfam" id="TIGR00369">
    <property type="entry name" value="unchar_dom_1"/>
    <property type="match status" value="1"/>
</dbReference>
<evidence type="ECO:0000256" key="1">
    <source>
        <dbReference type="ARBA" id="ARBA00022801"/>
    </source>
</evidence>
<evidence type="ECO:0000259" key="3">
    <source>
        <dbReference type="Pfam" id="PF03061"/>
    </source>
</evidence>
<dbReference type="EC" id="3.1.2.-" evidence="4"/>
<dbReference type="InterPro" id="IPR006683">
    <property type="entry name" value="Thioestr_dom"/>
</dbReference>
<evidence type="ECO:0000256" key="2">
    <source>
        <dbReference type="SAM" id="MobiDB-lite"/>
    </source>
</evidence>
<dbReference type="EMBL" id="JBHMAU010000023">
    <property type="protein sequence ID" value="MFB9775307.1"/>
    <property type="molecule type" value="Genomic_DNA"/>
</dbReference>
<keyword evidence="5" id="KW-1185">Reference proteome</keyword>
<keyword evidence="1 4" id="KW-0378">Hydrolase</keyword>
<dbReference type="Proteomes" id="UP001589707">
    <property type="component" value="Unassembled WGS sequence"/>
</dbReference>
<dbReference type="NCBIfam" id="TIGR02286">
    <property type="entry name" value="PaaD"/>
    <property type="match status" value="1"/>
</dbReference>
<protein>
    <submittedName>
        <fullName evidence="4">Hydroxyphenylacetyl-CoA thioesterase PaaI</fullName>
        <ecNumber evidence="4">3.1.2.-</ecNumber>
    </submittedName>
</protein>
<dbReference type="PANTHER" id="PTHR42856:SF1">
    <property type="entry name" value="ACYL-COENZYME A THIOESTERASE PAAI"/>
    <property type="match status" value="1"/>
</dbReference>
<feature type="region of interest" description="Disordered" evidence="2">
    <location>
        <begin position="139"/>
        <end position="163"/>
    </location>
</feature>
<dbReference type="RefSeq" id="WP_376838319.1">
    <property type="nucleotide sequence ID" value="NZ_JBHMAU010000023.1"/>
</dbReference>
<dbReference type="InterPro" id="IPR052723">
    <property type="entry name" value="Acyl-CoA_thioesterase_PaaI"/>
</dbReference>
<dbReference type="GO" id="GO:0016787">
    <property type="term" value="F:hydrolase activity"/>
    <property type="evidence" value="ECO:0007669"/>
    <property type="project" value="UniProtKB-KW"/>
</dbReference>
<name>A0ABV5X0N0_9MICO</name>
<feature type="domain" description="Thioesterase" evidence="3">
    <location>
        <begin position="58"/>
        <end position="129"/>
    </location>
</feature>
<dbReference type="Pfam" id="PF03061">
    <property type="entry name" value="4HBT"/>
    <property type="match status" value="1"/>
</dbReference>
<proteinExistence type="predicted"/>
<dbReference type="Gene3D" id="3.10.129.10">
    <property type="entry name" value="Hotdog Thioesterase"/>
    <property type="match status" value="1"/>
</dbReference>
<feature type="compositionally biased region" description="Low complexity" evidence="2">
    <location>
        <begin position="151"/>
        <end position="163"/>
    </location>
</feature>
<reference evidence="4 5" key="1">
    <citation type="submission" date="2024-09" db="EMBL/GenBank/DDBJ databases">
        <authorList>
            <person name="Sun Q."/>
            <person name="Mori K."/>
        </authorList>
    </citation>
    <scope>NUCLEOTIDE SEQUENCE [LARGE SCALE GENOMIC DNA]</scope>
    <source>
        <strain evidence="4 5">JCM 11683</strain>
    </source>
</reference>